<dbReference type="PANTHER" id="PTHR46155">
    <property type="entry name" value="BIFUNCTIONAL INHIBITOR/LIPID-TRANSFER PROTEIN/SEED STORAGE 2S ALBUMIN SUPERFAMILY PROTEIN"/>
    <property type="match status" value="1"/>
</dbReference>
<organism evidence="3 4">
    <name type="scientific">Trichomonas vaginalis (strain ATCC PRA-98 / G3)</name>
    <dbReference type="NCBI Taxonomy" id="412133"/>
    <lineage>
        <taxon>Eukaryota</taxon>
        <taxon>Metamonada</taxon>
        <taxon>Parabasalia</taxon>
        <taxon>Trichomonadida</taxon>
        <taxon>Trichomonadidae</taxon>
        <taxon>Trichomonas</taxon>
    </lineage>
</organism>
<dbReference type="PANTHER" id="PTHR46155:SF1">
    <property type="entry name" value="BIFUNCTIONAL INHIBITOR_LIPID-TRANSFER PROTEIN_SEED STORAGE 2S ALBUMIN SUPERFAMILY PROTEIN"/>
    <property type="match status" value="1"/>
</dbReference>
<dbReference type="VEuPathDB" id="TrichDB:TVAGG3_0677910"/>
<dbReference type="VEuPathDB" id="TrichDB:TVAG_021400"/>
<keyword evidence="2" id="KW-0812">Transmembrane</keyword>
<keyword evidence="2" id="KW-0472">Membrane</keyword>
<keyword evidence="4" id="KW-1185">Reference proteome</keyword>
<evidence type="ECO:0000256" key="1">
    <source>
        <dbReference type="SAM" id="MobiDB-lite"/>
    </source>
</evidence>
<dbReference type="RefSeq" id="XP_001581180.1">
    <property type="nucleotide sequence ID" value="XM_001581130.1"/>
</dbReference>
<dbReference type="KEGG" id="tva:5465729"/>
<keyword evidence="2" id="KW-1133">Transmembrane helix</keyword>
<feature type="compositionally biased region" description="Basic and acidic residues" evidence="1">
    <location>
        <begin position="434"/>
        <end position="443"/>
    </location>
</feature>
<dbReference type="EMBL" id="DS113200">
    <property type="protein sequence ID" value="EAY20194.1"/>
    <property type="molecule type" value="Genomic_DNA"/>
</dbReference>
<dbReference type="Proteomes" id="UP000001542">
    <property type="component" value="Unassembled WGS sequence"/>
</dbReference>
<accession>A2DHC1</accession>
<protein>
    <submittedName>
        <fullName evidence="3">Uncharacterized protein</fullName>
    </submittedName>
</protein>
<dbReference type="AlphaFoldDB" id="A2DHC1"/>
<evidence type="ECO:0000256" key="2">
    <source>
        <dbReference type="SAM" id="Phobius"/>
    </source>
</evidence>
<evidence type="ECO:0000313" key="4">
    <source>
        <dbReference type="Proteomes" id="UP000001542"/>
    </source>
</evidence>
<reference evidence="3" key="1">
    <citation type="submission" date="2006-10" db="EMBL/GenBank/DDBJ databases">
        <authorList>
            <person name="Amadeo P."/>
            <person name="Zhao Q."/>
            <person name="Wortman J."/>
            <person name="Fraser-Liggett C."/>
            <person name="Carlton J."/>
        </authorList>
    </citation>
    <scope>NUCLEOTIDE SEQUENCE</scope>
    <source>
        <strain evidence="3">G3</strain>
    </source>
</reference>
<dbReference type="SMR" id="A2DHC1"/>
<sequence>MAITFELLQKRTKYEVCTDYQKSWKASWEHDGPSMAPKAGNSCPKTINSNEKYNALNTLNYARRACGLDLARLESRYLYEEQLQATANSKVNNQCSGYSHTCLETRSSGKDLSESKSVADLVKLALTTQFDETSSLNYYARHILLDEYLEPVVFASAHNENSKETVQLLNFNANTQRPAQKIPFVAWPPPGYVHSKFLGVASFMSQGIGSTTLISYTVDDDPTVKRADVESCRKFGMDVNCFTGDWMDQENAIGHTYHINVSDPYGKSYLYSFTPVDCDKYKPDRTPVITPFVTAYETMARTPEITSKETPFNTAAKTPFTTAFETAAMTPFSTAFATAGETPFTTAAVTAFKTPYLTEKETPFNTNHQTPHITPGVTMFETPFLTQKETPYETPYLTEKETAFETAYETPFTTSDITVITPVPTQTEVVTPSIEKENERNEGNDDPADSQGGSNAKNAVAIAVPIVAVLIIAGVVAVIIIMKNRGNSHQDDDSMQSDSVDYNV</sequence>
<gene>
    <name evidence="3" type="ORF">TVAG_021400</name>
</gene>
<proteinExistence type="predicted"/>
<dbReference type="InParanoid" id="A2DHC1"/>
<evidence type="ECO:0000313" key="3">
    <source>
        <dbReference type="EMBL" id="EAY20194.1"/>
    </source>
</evidence>
<feature type="transmembrane region" description="Helical" evidence="2">
    <location>
        <begin position="459"/>
        <end position="481"/>
    </location>
</feature>
<reference evidence="3" key="2">
    <citation type="journal article" date="2007" name="Science">
        <title>Draft genome sequence of the sexually transmitted pathogen Trichomonas vaginalis.</title>
        <authorList>
            <person name="Carlton J.M."/>
            <person name="Hirt R.P."/>
            <person name="Silva J.C."/>
            <person name="Delcher A.L."/>
            <person name="Schatz M."/>
            <person name="Zhao Q."/>
            <person name="Wortman J.R."/>
            <person name="Bidwell S.L."/>
            <person name="Alsmark U.C.M."/>
            <person name="Besteiro S."/>
            <person name="Sicheritz-Ponten T."/>
            <person name="Noel C.J."/>
            <person name="Dacks J.B."/>
            <person name="Foster P.G."/>
            <person name="Simillion C."/>
            <person name="Van de Peer Y."/>
            <person name="Miranda-Saavedra D."/>
            <person name="Barton G.J."/>
            <person name="Westrop G.D."/>
            <person name="Mueller S."/>
            <person name="Dessi D."/>
            <person name="Fiori P.L."/>
            <person name="Ren Q."/>
            <person name="Paulsen I."/>
            <person name="Zhang H."/>
            <person name="Bastida-Corcuera F.D."/>
            <person name="Simoes-Barbosa A."/>
            <person name="Brown M.T."/>
            <person name="Hayes R.D."/>
            <person name="Mukherjee M."/>
            <person name="Okumura C.Y."/>
            <person name="Schneider R."/>
            <person name="Smith A.J."/>
            <person name="Vanacova S."/>
            <person name="Villalvazo M."/>
            <person name="Haas B.J."/>
            <person name="Pertea M."/>
            <person name="Feldblyum T.V."/>
            <person name="Utterback T.R."/>
            <person name="Shu C.L."/>
            <person name="Osoegawa K."/>
            <person name="de Jong P.J."/>
            <person name="Hrdy I."/>
            <person name="Horvathova L."/>
            <person name="Zubacova Z."/>
            <person name="Dolezal P."/>
            <person name="Malik S.B."/>
            <person name="Logsdon J.M. Jr."/>
            <person name="Henze K."/>
            <person name="Gupta A."/>
            <person name="Wang C.C."/>
            <person name="Dunne R.L."/>
            <person name="Upcroft J.A."/>
            <person name="Upcroft P."/>
            <person name="White O."/>
            <person name="Salzberg S.L."/>
            <person name="Tang P."/>
            <person name="Chiu C.-H."/>
            <person name="Lee Y.-S."/>
            <person name="Embley T.M."/>
            <person name="Coombs G.H."/>
            <person name="Mottram J.C."/>
            <person name="Tachezy J."/>
            <person name="Fraser-Liggett C.M."/>
            <person name="Johnson P.J."/>
        </authorList>
    </citation>
    <scope>NUCLEOTIDE SEQUENCE [LARGE SCALE GENOMIC DNA]</scope>
    <source>
        <strain evidence="3">G3</strain>
    </source>
</reference>
<feature type="region of interest" description="Disordered" evidence="1">
    <location>
        <begin position="425"/>
        <end position="453"/>
    </location>
</feature>
<name>A2DHC1_TRIV3</name>